<accession>A0A4U6U9T0</accession>
<dbReference type="Proteomes" id="UP000298652">
    <property type="component" value="Chromosome 5"/>
</dbReference>
<keyword evidence="1" id="KW-0732">Signal</keyword>
<feature type="signal peptide" evidence="1">
    <location>
        <begin position="1"/>
        <end position="23"/>
    </location>
</feature>
<dbReference type="PROSITE" id="PS51257">
    <property type="entry name" value="PROKAR_LIPOPROTEIN"/>
    <property type="match status" value="1"/>
</dbReference>
<evidence type="ECO:0000313" key="3">
    <source>
        <dbReference type="Proteomes" id="UP000298652"/>
    </source>
</evidence>
<reference evidence="2" key="1">
    <citation type="submission" date="2019-03" db="EMBL/GenBank/DDBJ databases">
        <title>WGS assembly of Setaria viridis.</title>
        <authorList>
            <person name="Huang P."/>
            <person name="Jenkins J."/>
            <person name="Grimwood J."/>
            <person name="Barry K."/>
            <person name="Healey A."/>
            <person name="Mamidi S."/>
            <person name="Sreedasyam A."/>
            <person name="Shu S."/>
            <person name="Feldman M."/>
            <person name="Wu J."/>
            <person name="Yu Y."/>
            <person name="Chen C."/>
            <person name="Johnson J."/>
            <person name="Rokhsar D."/>
            <person name="Baxter I."/>
            <person name="Schmutz J."/>
            <person name="Brutnell T."/>
            <person name="Kellogg E."/>
        </authorList>
    </citation>
    <scope>NUCLEOTIDE SEQUENCE [LARGE SCALE GENOMIC DNA]</scope>
</reference>
<proteinExistence type="predicted"/>
<dbReference type="AlphaFoldDB" id="A0A4U6U9T0"/>
<feature type="chain" id="PRO_5020708377" evidence="1">
    <location>
        <begin position="24"/>
        <end position="88"/>
    </location>
</feature>
<sequence>MSARCQQCSFVSMLQLLLMSCSPHFRMNIYFALMWLLERNLPNVADQFGMMSQRFVFTFLFPCFAENQHSLEVANMVCMFFMIQIHAH</sequence>
<protein>
    <submittedName>
        <fullName evidence="2">Uncharacterized protein</fullName>
    </submittedName>
</protein>
<keyword evidence="3" id="KW-1185">Reference proteome</keyword>
<dbReference type="Gramene" id="TKW12478">
    <property type="protein sequence ID" value="TKW12478"/>
    <property type="gene ID" value="SEVIR_5G038150v2"/>
</dbReference>
<dbReference type="EMBL" id="CM016556">
    <property type="protein sequence ID" value="TKW12478.1"/>
    <property type="molecule type" value="Genomic_DNA"/>
</dbReference>
<evidence type="ECO:0000313" key="2">
    <source>
        <dbReference type="EMBL" id="TKW12478.1"/>
    </source>
</evidence>
<name>A0A4U6U9T0_SETVI</name>
<organism evidence="2 3">
    <name type="scientific">Setaria viridis</name>
    <name type="common">Green bristlegrass</name>
    <name type="synonym">Setaria italica subsp. viridis</name>
    <dbReference type="NCBI Taxonomy" id="4556"/>
    <lineage>
        <taxon>Eukaryota</taxon>
        <taxon>Viridiplantae</taxon>
        <taxon>Streptophyta</taxon>
        <taxon>Embryophyta</taxon>
        <taxon>Tracheophyta</taxon>
        <taxon>Spermatophyta</taxon>
        <taxon>Magnoliopsida</taxon>
        <taxon>Liliopsida</taxon>
        <taxon>Poales</taxon>
        <taxon>Poaceae</taxon>
        <taxon>PACMAD clade</taxon>
        <taxon>Panicoideae</taxon>
        <taxon>Panicodae</taxon>
        <taxon>Paniceae</taxon>
        <taxon>Cenchrinae</taxon>
        <taxon>Setaria</taxon>
    </lineage>
</organism>
<evidence type="ECO:0000256" key="1">
    <source>
        <dbReference type="SAM" id="SignalP"/>
    </source>
</evidence>
<gene>
    <name evidence="2" type="ORF">SEVIR_5G038150v2</name>
</gene>